<protein>
    <submittedName>
        <fullName evidence="1">Uncharacterized protein</fullName>
    </submittedName>
</protein>
<accession>A0A8S5QMN0</accession>
<organism evidence="1">
    <name type="scientific">CrAss-like virus sp. ctYsL76</name>
    <dbReference type="NCBI Taxonomy" id="2826826"/>
    <lineage>
        <taxon>Viruses</taxon>
        <taxon>Duplodnaviria</taxon>
        <taxon>Heunggongvirae</taxon>
        <taxon>Uroviricota</taxon>
        <taxon>Caudoviricetes</taxon>
        <taxon>Crassvirales</taxon>
    </lineage>
</organism>
<reference evidence="1" key="1">
    <citation type="journal article" date="2021" name="Proc. Natl. Acad. Sci. U.S.A.">
        <title>A Catalog of Tens of Thousands of Viruses from Human Metagenomes Reveals Hidden Associations with Chronic Diseases.</title>
        <authorList>
            <person name="Tisza M.J."/>
            <person name="Buck C.B."/>
        </authorList>
    </citation>
    <scope>NUCLEOTIDE SEQUENCE</scope>
    <source>
        <strain evidence="1">CtYsL76</strain>
    </source>
</reference>
<evidence type="ECO:0000313" key="1">
    <source>
        <dbReference type="EMBL" id="DAE20067.1"/>
    </source>
</evidence>
<name>A0A8S5QMN0_9CAUD</name>
<proteinExistence type="predicted"/>
<sequence length="60" mass="7158">MYNRLYRLFVTELINLNIGHDFNKSKLFEMNELINSIDFIENGDPSSGEIIKIIQYYEKI</sequence>
<dbReference type="EMBL" id="BK015689">
    <property type="protein sequence ID" value="DAE20067.1"/>
    <property type="molecule type" value="Genomic_DNA"/>
</dbReference>